<organism evidence="1 2">
    <name type="scientific">Aspergillus luchuensis (strain CBS 106.47)</name>
    <dbReference type="NCBI Taxonomy" id="1137211"/>
    <lineage>
        <taxon>Eukaryota</taxon>
        <taxon>Fungi</taxon>
        <taxon>Dikarya</taxon>
        <taxon>Ascomycota</taxon>
        <taxon>Pezizomycotina</taxon>
        <taxon>Eurotiomycetes</taxon>
        <taxon>Eurotiomycetidae</taxon>
        <taxon>Eurotiales</taxon>
        <taxon>Aspergillaceae</taxon>
        <taxon>Aspergillus</taxon>
        <taxon>Aspergillus subgen. Circumdati</taxon>
    </lineage>
</organism>
<evidence type="ECO:0000313" key="2">
    <source>
        <dbReference type="Proteomes" id="UP000184063"/>
    </source>
</evidence>
<dbReference type="VEuPathDB" id="FungiDB:ASPFODRAFT_63506"/>
<name>A0A1M3T9A7_ASPLC</name>
<dbReference type="Proteomes" id="UP000184063">
    <property type="component" value="Unassembled WGS sequence"/>
</dbReference>
<dbReference type="EMBL" id="KV878246">
    <property type="protein sequence ID" value="OJZ83339.1"/>
    <property type="molecule type" value="Genomic_DNA"/>
</dbReference>
<dbReference type="AlphaFoldDB" id="A0A1M3T9A7"/>
<reference evidence="2" key="1">
    <citation type="journal article" date="2017" name="Genome Biol.">
        <title>Comparative genomics reveals high biological diversity and specific adaptations in the industrially and medically important fungal genus Aspergillus.</title>
        <authorList>
            <person name="de Vries R.P."/>
            <person name="Riley R."/>
            <person name="Wiebenga A."/>
            <person name="Aguilar-Osorio G."/>
            <person name="Amillis S."/>
            <person name="Uchima C.A."/>
            <person name="Anderluh G."/>
            <person name="Asadollahi M."/>
            <person name="Askin M."/>
            <person name="Barry K."/>
            <person name="Battaglia E."/>
            <person name="Bayram O."/>
            <person name="Benocci T."/>
            <person name="Braus-Stromeyer S.A."/>
            <person name="Caldana C."/>
            <person name="Canovas D."/>
            <person name="Cerqueira G.C."/>
            <person name="Chen F."/>
            <person name="Chen W."/>
            <person name="Choi C."/>
            <person name="Clum A."/>
            <person name="Dos Santos R.A."/>
            <person name="Damasio A.R."/>
            <person name="Diallinas G."/>
            <person name="Emri T."/>
            <person name="Fekete E."/>
            <person name="Flipphi M."/>
            <person name="Freyberg S."/>
            <person name="Gallo A."/>
            <person name="Gournas C."/>
            <person name="Habgood R."/>
            <person name="Hainaut M."/>
            <person name="Harispe M.L."/>
            <person name="Henrissat B."/>
            <person name="Hilden K.S."/>
            <person name="Hope R."/>
            <person name="Hossain A."/>
            <person name="Karabika E."/>
            <person name="Karaffa L."/>
            <person name="Karanyi Z."/>
            <person name="Krasevec N."/>
            <person name="Kuo A."/>
            <person name="Kusch H."/>
            <person name="LaButti K."/>
            <person name="Lagendijk E.L."/>
            <person name="Lapidus A."/>
            <person name="Levasseur A."/>
            <person name="Lindquist E."/>
            <person name="Lipzen A."/>
            <person name="Logrieco A.F."/>
            <person name="MacCabe A."/>
            <person name="Maekelae M.R."/>
            <person name="Malavazi I."/>
            <person name="Melin P."/>
            <person name="Meyer V."/>
            <person name="Mielnichuk N."/>
            <person name="Miskei M."/>
            <person name="Molnar A.P."/>
            <person name="Mule G."/>
            <person name="Ngan C.Y."/>
            <person name="Orejas M."/>
            <person name="Orosz E."/>
            <person name="Ouedraogo J.P."/>
            <person name="Overkamp K.M."/>
            <person name="Park H.-S."/>
            <person name="Perrone G."/>
            <person name="Piumi F."/>
            <person name="Punt P.J."/>
            <person name="Ram A.F."/>
            <person name="Ramon A."/>
            <person name="Rauscher S."/>
            <person name="Record E."/>
            <person name="Riano-Pachon D.M."/>
            <person name="Robert V."/>
            <person name="Roehrig J."/>
            <person name="Ruller R."/>
            <person name="Salamov A."/>
            <person name="Salih N.S."/>
            <person name="Samson R.A."/>
            <person name="Sandor E."/>
            <person name="Sanguinetti M."/>
            <person name="Schuetze T."/>
            <person name="Sepcic K."/>
            <person name="Shelest E."/>
            <person name="Sherlock G."/>
            <person name="Sophianopoulou V."/>
            <person name="Squina F.M."/>
            <person name="Sun H."/>
            <person name="Susca A."/>
            <person name="Todd R.B."/>
            <person name="Tsang A."/>
            <person name="Unkles S.E."/>
            <person name="van de Wiele N."/>
            <person name="van Rossen-Uffink D."/>
            <person name="Oliveira J.V."/>
            <person name="Vesth T.C."/>
            <person name="Visser J."/>
            <person name="Yu J.-H."/>
            <person name="Zhou M."/>
            <person name="Andersen M.R."/>
            <person name="Archer D.B."/>
            <person name="Baker S.E."/>
            <person name="Benoit I."/>
            <person name="Brakhage A.A."/>
            <person name="Braus G.H."/>
            <person name="Fischer R."/>
            <person name="Frisvad J.C."/>
            <person name="Goldman G.H."/>
            <person name="Houbraken J."/>
            <person name="Oakley B."/>
            <person name="Pocsi I."/>
            <person name="Scazzocchio C."/>
            <person name="Seiboth B."/>
            <person name="vanKuyk P.A."/>
            <person name="Wortman J."/>
            <person name="Dyer P.S."/>
            <person name="Grigoriev I.V."/>
        </authorList>
    </citation>
    <scope>NUCLEOTIDE SEQUENCE [LARGE SCALE GENOMIC DNA]</scope>
    <source>
        <strain evidence="2">CBS 106.47</strain>
    </source>
</reference>
<gene>
    <name evidence="1" type="ORF">ASPFODRAFT_63506</name>
</gene>
<sequence>MPKLSLIPHQDIVTDNRQPLQLSCDHACFSSQIAAASFLLVPSWIPRCILFAQRPARDVSARSHHLVALPMPRPPVSDNALRQSDGFLRGHCRLSVAALHHR</sequence>
<accession>A0A1M3T9A7</accession>
<proteinExistence type="predicted"/>
<protein>
    <submittedName>
        <fullName evidence="1">Uncharacterized protein</fullName>
    </submittedName>
</protein>
<evidence type="ECO:0000313" key="1">
    <source>
        <dbReference type="EMBL" id="OJZ83339.1"/>
    </source>
</evidence>